<dbReference type="AlphaFoldDB" id="K1S3A4"/>
<protein>
    <submittedName>
        <fullName evidence="1">Uncharacterized protein</fullName>
    </submittedName>
</protein>
<organism evidence="1">
    <name type="scientific">human gut metagenome</name>
    <dbReference type="NCBI Taxonomy" id="408170"/>
    <lineage>
        <taxon>unclassified sequences</taxon>
        <taxon>metagenomes</taxon>
        <taxon>organismal metagenomes</taxon>
    </lineage>
</organism>
<reference evidence="1" key="1">
    <citation type="journal article" date="2013" name="Environ. Microbiol.">
        <title>Microbiota from the distal guts of lean and obese adolescents exhibit partial functional redundancy besides clear differences in community structure.</title>
        <authorList>
            <person name="Ferrer M."/>
            <person name="Ruiz A."/>
            <person name="Lanza F."/>
            <person name="Haange S.B."/>
            <person name="Oberbach A."/>
            <person name="Till H."/>
            <person name="Bargiela R."/>
            <person name="Campoy C."/>
            <person name="Segura M.T."/>
            <person name="Richter M."/>
            <person name="von Bergen M."/>
            <person name="Seifert J."/>
            <person name="Suarez A."/>
        </authorList>
    </citation>
    <scope>NUCLEOTIDE SEQUENCE</scope>
</reference>
<sequence>EFAPISFQGYNAQKQSVDPKGITPDYAVSETASGGWYVDFGPDEPLVHKALELIGAADASATTRSVKSVGAVQRGGIRQAIERPNGMIRTIDPKEM</sequence>
<gene>
    <name evidence="1" type="ORF">OBE_15332</name>
</gene>
<name>K1S3A4_9ZZZZ</name>
<accession>K1S3A4</accession>
<proteinExistence type="predicted"/>
<evidence type="ECO:0000313" key="1">
    <source>
        <dbReference type="EMBL" id="EKC48160.1"/>
    </source>
</evidence>
<comment type="caution">
    <text evidence="1">The sequence shown here is derived from an EMBL/GenBank/DDBJ whole genome shotgun (WGS) entry which is preliminary data.</text>
</comment>
<feature type="non-terminal residue" evidence="1">
    <location>
        <position position="1"/>
    </location>
</feature>
<dbReference type="EMBL" id="AJWZ01010539">
    <property type="protein sequence ID" value="EKC48160.1"/>
    <property type="molecule type" value="Genomic_DNA"/>
</dbReference>